<evidence type="ECO:0000256" key="9">
    <source>
        <dbReference type="ARBA" id="ARBA00022989"/>
    </source>
</evidence>
<reference evidence="14 15" key="2">
    <citation type="submission" date="2024-05" db="EMBL/GenBank/DDBJ databases">
        <authorList>
            <person name="Chen Y."/>
            <person name="Shah S."/>
            <person name="Dougan E. K."/>
            <person name="Thang M."/>
            <person name="Chan C."/>
        </authorList>
    </citation>
    <scope>NUCLEOTIDE SEQUENCE [LARGE SCALE GENOMIC DNA]</scope>
</reference>
<evidence type="ECO:0000313" key="15">
    <source>
        <dbReference type="Proteomes" id="UP001152797"/>
    </source>
</evidence>
<proteinExistence type="predicted"/>
<evidence type="ECO:0000256" key="5">
    <source>
        <dbReference type="ARBA" id="ARBA00022737"/>
    </source>
</evidence>
<dbReference type="Pfam" id="PF00400">
    <property type="entry name" value="WD40"/>
    <property type="match status" value="2"/>
</dbReference>
<organism evidence="13">
    <name type="scientific">Cladocopium goreaui</name>
    <dbReference type="NCBI Taxonomy" id="2562237"/>
    <lineage>
        <taxon>Eukaryota</taxon>
        <taxon>Sar</taxon>
        <taxon>Alveolata</taxon>
        <taxon>Dinophyceae</taxon>
        <taxon>Suessiales</taxon>
        <taxon>Symbiodiniaceae</taxon>
        <taxon>Cladocopium</taxon>
    </lineage>
</organism>
<dbReference type="AlphaFoldDB" id="A0A9P1FQN1"/>
<sequence>MATPQGVVVFLSYGDLAAHVELSWGDIKSPADQSDAQEKPWMCGWAASLEVPELFSSRPVSPGLQGRIWKWVENNSITQLCEWTTETEGKGPSQNVVRLSPSGHLVATGGTDGRVKIFEASKLQVEPVLKHNCAKNDEVLDLDFSPDNKTLASCDRTGSCRLWDPASGQQLKVIDYKYSGAAVSVRVLRYLPPAENSPQLLLAAMSAPRGPACIALYNNDGNIVKEKKLDQSPLTAMELDHSAQQVCVNFVTGGKRIYSIPAMRCLKKVENVHELPAPCAAFVGNTAVSGSGDRSINLLTCKKGGSSGGGGTSCLYFLFLIFITMVVIFFLLRIGIKSTMLSGEL</sequence>
<gene>
    <name evidence="13" type="ORF">C1SCF055_LOCUS13370</name>
</gene>
<keyword evidence="4 12" id="KW-0812">Transmembrane</keyword>
<feature type="repeat" description="WD" evidence="11">
    <location>
        <begin position="132"/>
        <end position="173"/>
    </location>
</feature>
<reference evidence="13" key="1">
    <citation type="submission" date="2022-10" db="EMBL/GenBank/DDBJ databases">
        <authorList>
            <person name="Chen Y."/>
            <person name="Dougan E. K."/>
            <person name="Chan C."/>
            <person name="Rhodes N."/>
            <person name="Thang M."/>
        </authorList>
    </citation>
    <scope>NUCLEOTIDE SEQUENCE</scope>
</reference>
<keyword evidence="5" id="KW-0677">Repeat</keyword>
<protein>
    <submittedName>
        <fullName evidence="14">Uncharacterized WD repeat-containing protein all2124</fullName>
    </submittedName>
</protein>
<evidence type="ECO:0000256" key="3">
    <source>
        <dbReference type="ARBA" id="ARBA00022574"/>
    </source>
</evidence>
<dbReference type="EMBL" id="CAMXCT010001035">
    <property type="protein sequence ID" value="CAI3985984.1"/>
    <property type="molecule type" value="Genomic_DNA"/>
</dbReference>
<dbReference type="GO" id="GO:0015031">
    <property type="term" value="P:protein transport"/>
    <property type="evidence" value="ECO:0007669"/>
    <property type="project" value="UniProtKB-KW"/>
</dbReference>
<evidence type="ECO:0000313" key="13">
    <source>
        <dbReference type="EMBL" id="CAI3985984.1"/>
    </source>
</evidence>
<keyword evidence="3 11" id="KW-0853">WD repeat</keyword>
<keyword evidence="8" id="KW-0653">Protein transport</keyword>
<evidence type="ECO:0000256" key="8">
    <source>
        <dbReference type="ARBA" id="ARBA00022927"/>
    </source>
</evidence>
<evidence type="ECO:0000256" key="11">
    <source>
        <dbReference type="PROSITE-ProRule" id="PRU00221"/>
    </source>
</evidence>
<dbReference type="Gene3D" id="2.130.10.10">
    <property type="entry name" value="YVTN repeat-like/Quinoprotein amine dehydrogenase"/>
    <property type="match status" value="1"/>
</dbReference>
<evidence type="ECO:0000256" key="10">
    <source>
        <dbReference type="ARBA" id="ARBA00023136"/>
    </source>
</evidence>
<dbReference type="InterPro" id="IPR036322">
    <property type="entry name" value="WD40_repeat_dom_sf"/>
</dbReference>
<dbReference type="InterPro" id="IPR045260">
    <property type="entry name" value="Sec12-like"/>
</dbReference>
<keyword evidence="15" id="KW-1185">Reference proteome</keyword>
<dbReference type="GO" id="GO:0005789">
    <property type="term" value="C:endoplasmic reticulum membrane"/>
    <property type="evidence" value="ECO:0007669"/>
    <property type="project" value="UniProtKB-SubCell"/>
</dbReference>
<comment type="subcellular location">
    <subcellularLocation>
        <location evidence="1">Endoplasmic reticulum membrane</location>
        <topology evidence="1">Single-pass membrane protein</topology>
    </subcellularLocation>
</comment>
<dbReference type="EMBL" id="CAMXCT020001035">
    <property type="protein sequence ID" value="CAL1139359.1"/>
    <property type="molecule type" value="Genomic_DNA"/>
</dbReference>
<dbReference type="EMBL" id="CAMXCT030001035">
    <property type="protein sequence ID" value="CAL4773296.1"/>
    <property type="molecule type" value="Genomic_DNA"/>
</dbReference>
<dbReference type="InterPro" id="IPR001680">
    <property type="entry name" value="WD40_rpt"/>
</dbReference>
<comment type="caution">
    <text evidence="13">The sequence shown here is derived from an EMBL/GenBank/DDBJ whole genome shotgun (WGS) entry which is preliminary data.</text>
</comment>
<dbReference type="PANTHER" id="PTHR23284:SF0">
    <property type="entry name" value="PROLACTIN REGULATORY ELEMENT-BINDING PROTEIN"/>
    <property type="match status" value="1"/>
</dbReference>
<keyword evidence="10 12" id="KW-0472">Membrane</keyword>
<keyword evidence="7" id="KW-0931">ER-Golgi transport</keyword>
<dbReference type="GO" id="GO:0003400">
    <property type="term" value="P:regulation of COPII vesicle coating"/>
    <property type="evidence" value="ECO:0007669"/>
    <property type="project" value="TreeGrafter"/>
</dbReference>
<evidence type="ECO:0000256" key="4">
    <source>
        <dbReference type="ARBA" id="ARBA00022692"/>
    </source>
</evidence>
<evidence type="ECO:0000256" key="6">
    <source>
        <dbReference type="ARBA" id="ARBA00022824"/>
    </source>
</evidence>
<keyword evidence="9 12" id="KW-1133">Transmembrane helix</keyword>
<dbReference type="InterPro" id="IPR015943">
    <property type="entry name" value="WD40/YVTN_repeat-like_dom_sf"/>
</dbReference>
<dbReference type="Proteomes" id="UP001152797">
    <property type="component" value="Unassembled WGS sequence"/>
</dbReference>
<name>A0A9P1FQN1_9DINO</name>
<dbReference type="SUPFAM" id="SSF50978">
    <property type="entry name" value="WD40 repeat-like"/>
    <property type="match status" value="1"/>
</dbReference>
<evidence type="ECO:0000256" key="2">
    <source>
        <dbReference type="ARBA" id="ARBA00022448"/>
    </source>
</evidence>
<dbReference type="SMART" id="SM00320">
    <property type="entry name" value="WD40"/>
    <property type="match status" value="3"/>
</dbReference>
<evidence type="ECO:0000256" key="1">
    <source>
        <dbReference type="ARBA" id="ARBA00004389"/>
    </source>
</evidence>
<accession>A0A9P1FQN1</accession>
<keyword evidence="6" id="KW-0256">Endoplasmic reticulum</keyword>
<evidence type="ECO:0000256" key="7">
    <source>
        <dbReference type="ARBA" id="ARBA00022892"/>
    </source>
</evidence>
<dbReference type="PANTHER" id="PTHR23284">
    <property type="entry name" value="PROLACTIN REGULATORY ELEMENT BINDING PROTEIN"/>
    <property type="match status" value="1"/>
</dbReference>
<dbReference type="GO" id="GO:0006888">
    <property type="term" value="P:endoplasmic reticulum to Golgi vesicle-mediated transport"/>
    <property type="evidence" value="ECO:0007669"/>
    <property type="project" value="TreeGrafter"/>
</dbReference>
<dbReference type="PROSITE" id="PS50082">
    <property type="entry name" value="WD_REPEATS_2"/>
    <property type="match status" value="1"/>
</dbReference>
<evidence type="ECO:0000313" key="14">
    <source>
        <dbReference type="EMBL" id="CAL4773296.1"/>
    </source>
</evidence>
<evidence type="ECO:0000256" key="12">
    <source>
        <dbReference type="SAM" id="Phobius"/>
    </source>
</evidence>
<dbReference type="OrthoDB" id="2013972at2759"/>
<feature type="transmembrane region" description="Helical" evidence="12">
    <location>
        <begin position="315"/>
        <end position="336"/>
    </location>
</feature>
<keyword evidence="2" id="KW-0813">Transport</keyword>
<dbReference type="GO" id="GO:0005085">
    <property type="term" value="F:guanyl-nucleotide exchange factor activity"/>
    <property type="evidence" value="ECO:0007669"/>
    <property type="project" value="InterPro"/>
</dbReference>